<dbReference type="InterPro" id="IPR033875">
    <property type="entry name" value="FlhG"/>
</dbReference>
<keyword evidence="2" id="KW-0067">ATP-binding</keyword>
<dbReference type="GO" id="GO:0051782">
    <property type="term" value="P:negative regulation of cell division"/>
    <property type="evidence" value="ECO:0007669"/>
    <property type="project" value="TreeGrafter"/>
</dbReference>
<evidence type="ECO:0000313" key="4">
    <source>
        <dbReference type="EMBL" id="TYP59909.1"/>
    </source>
</evidence>
<feature type="domain" description="AAA" evidence="3">
    <location>
        <begin position="26"/>
        <end position="187"/>
    </location>
</feature>
<keyword evidence="1" id="KW-0547">Nucleotide-binding</keyword>
<dbReference type="PANTHER" id="PTHR43384">
    <property type="entry name" value="SEPTUM SITE-DETERMINING PROTEIN MIND HOMOLOG, CHLOROPLASTIC-RELATED"/>
    <property type="match status" value="1"/>
</dbReference>
<dbReference type="InterPro" id="IPR025669">
    <property type="entry name" value="AAA_dom"/>
</dbReference>
<dbReference type="Pfam" id="PF13614">
    <property type="entry name" value="AAA_31"/>
    <property type="match status" value="1"/>
</dbReference>
<sequence>MNDQASKLRSLEKRQVHQVKISNSVRVIAVTSGKGGVGKTNFSVNISIALQKMGKNVLLIDADLGLANVDLITGLNPQFNLFHVLNSQKSINDIILDGPGGIKIIPGASGLYNLANLSETEIESLLKAFNNIDLPLDIVVIDTGAGISKNVMSLVRASKEVVVITTPEPTALTDAYAVIKLVHKYVDKIHLVVNKADNFKTAELTAQKLMNASLKFLNTSIYYLGFILEDKTVFQSNMEQVPFFVKFPNSLPSKCVMNIGRKLLEDELDFAATEQTVGGWIKKFLSFMQR</sequence>
<dbReference type="GO" id="GO:0005829">
    <property type="term" value="C:cytosol"/>
    <property type="evidence" value="ECO:0007669"/>
    <property type="project" value="TreeGrafter"/>
</dbReference>
<dbReference type="OrthoDB" id="9816297at2"/>
<accession>A0A5S5AZJ1</accession>
<evidence type="ECO:0000259" key="3">
    <source>
        <dbReference type="Pfam" id="PF13614"/>
    </source>
</evidence>
<dbReference type="InterPro" id="IPR025501">
    <property type="entry name" value="MinD_FleN"/>
</dbReference>
<keyword evidence="5" id="KW-1185">Reference proteome</keyword>
<protein>
    <submittedName>
        <fullName evidence="4">Flagellar biosynthesis protein FlhG</fullName>
    </submittedName>
</protein>
<evidence type="ECO:0000256" key="1">
    <source>
        <dbReference type="ARBA" id="ARBA00022741"/>
    </source>
</evidence>
<keyword evidence="4" id="KW-0282">Flagellum</keyword>
<dbReference type="PANTHER" id="PTHR43384:SF4">
    <property type="entry name" value="CELLULOSE BIOSYNTHESIS PROTEIN BCSQ-RELATED"/>
    <property type="match status" value="1"/>
</dbReference>
<evidence type="ECO:0000256" key="2">
    <source>
        <dbReference type="ARBA" id="ARBA00022840"/>
    </source>
</evidence>
<organism evidence="4 5">
    <name type="scientific">Thermosediminibacter litoriperuensis</name>
    <dbReference type="NCBI Taxonomy" id="291989"/>
    <lineage>
        <taxon>Bacteria</taxon>
        <taxon>Bacillati</taxon>
        <taxon>Bacillota</taxon>
        <taxon>Clostridia</taxon>
        <taxon>Thermosediminibacterales</taxon>
        <taxon>Thermosediminibacteraceae</taxon>
        <taxon>Thermosediminibacter</taxon>
    </lineage>
</organism>
<dbReference type="InterPro" id="IPR050625">
    <property type="entry name" value="ParA/MinD_ATPase"/>
</dbReference>
<dbReference type="GO" id="GO:0009898">
    <property type="term" value="C:cytoplasmic side of plasma membrane"/>
    <property type="evidence" value="ECO:0007669"/>
    <property type="project" value="TreeGrafter"/>
</dbReference>
<dbReference type="InterPro" id="IPR027417">
    <property type="entry name" value="P-loop_NTPase"/>
</dbReference>
<dbReference type="PIRSF" id="PIRSF003092">
    <property type="entry name" value="MinD"/>
    <property type="match status" value="1"/>
</dbReference>
<keyword evidence="4" id="KW-0969">Cilium</keyword>
<dbReference type="SUPFAM" id="SSF52540">
    <property type="entry name" value="P-loop containing nucleoside triphosphate hydrolases"/>
    <property type="match status" value="1"/>
</dbReference>
<dbReference type="Proteomes" id="UP000322294">
    <property type="component" value="Unassembled WGS sequence"/>
</dbReference>
<dbReference type="AlphaFoldDB" id="A0A5S5AZJ1"/>
<reference evidence="4 5" key="1">
    <citation type="submission" date="2019-07" db="EMBL/GenBank/DDBJ databases">
        <title>Genomic Encyclopedia of Type Strains, Phase I: the one thousand microbial genomes (KMG-I) project.</title>
        <authorList>
            <person name="Kyrpides N."/>
        </authorList>
    </citation>
    <scope>NUCLEOTIDE SEQUENCE [LARGE SCALE GENOMIC DNA]</scope>
    <source>
        <strain evidence="4 5">DSM 16647</strain>
    </source>
</reference>
<gene>
    <name evidence="4" type="ORF">LZ11_00070</name>
</gene>
<dbReference type="Gene3D" id="3.40.50.300">
    <property type="entry name" value="P-loop containing nucleotide triphosphate hydrolases"/>
    <property type="match status" value="1"/>
</dbReference>
<dbReference type="EMBL" id="VNHO01000001">
    <property type="protein sequence ID" value="TYP59909.1"/>
    <property type="molecule type" value="Genomic_DNA"/>
</dbReference>
<proteinExistence type="predicted"/>
<keyword evidence="4" id="KW-0966">Cell projection</keyword>
<comment type="caution">
    <text evidence="4">The sequence shown here is derived from an EMBL/GenBank/DDBJ whole genome shotgun (WGS) entry which is preliminary data.</text>
</comment>
<name>A0A5S5AZJ1_9FIRM</name>
<dbReference type="GO" id="GO:0005524">
    <property type="term" value="F:ATP binding"/>
    <property type="evidence" value="ECO:0007669"/>
    <property type="project" value="UniProtKB-KW"/>
</dbReference>
<dbReference type="CDD" id="cd02038">
    <property type="entry name" value="FlhG-like"/>
    <property type="match status" value="1"/>
</dbReference>
<dbReference type="GO" id="GO:0016887">
    <property type="term" value="F:ATP hydrolysis activity"/>
    <property type="evidence" value="ECO:0007669"/>
    <property type="project" value="TreeGrafter"/>
</dbReference>
<dbReference type="RefSeq" id="WP_148865537.1">
    <property type="nucleotide sequence ID" value="NZ_VNHO01000001.1"/>
</dbReference>
<evidence type="ECO:0000313" key="5">
    <source>
        <dbReference type="Proteomes" id="UP000322294"/>
    </source>
</evidence>